<dbReference type="PROSITE" id="PS00211">
    <property type="entry name" value="ABC_TRANSPORTER_1"/>
    <property type="match status" value="1"/>
</dbReference>
<keyword evidence="3" id="KW-0547">Nucleotide-binding</keyword>
<keyword evidence="7" id="KW-1185">Reference proteome</keyword>
<dbReference type="Gene3D" id="3.40.50.300">
    <property type="entry name" value="P-loop containing nucleotide triphosphate hydrolases"/>
    <property type="match status" value="1"/>
</dbReference>
<keyword evidence="4 6" id="KW-0067">ATP-binding</keyword>
<dbReference type="GO" id="GO:0016887">
    <property type="term" value="F:ATP hydrolysis activity"/>
    <property type="evidence" value="ECO:0007669"/>
    <property type="project" value="InterPro"/>
</dbReference>
<keyword evidence="2" id="KW-0813">Transport</keyword>
<comment type="similarity">
    <text evidence="1">Belongs to the ABC transporter superfamily.</text>
</comment>
<dbReference type="InterPro" id="IPR003439">
    <property type="entry name" value="ABC_transporter-like_ATP-bd"/>
</dbReference>
<dbReference type="PROSITE" id="PS50893">
    <property type="entry name" value="ABC_TRANSPORTER_2"/>
    <property type="match status" value="1"/>
</dbReference>
<dbReference type="GO" id="GO:0005524">
    <property type="term" value="F:ATP binding"/>
    <property type="evidence" value="ECO:0007669"/>
    <property type="project" value="UniProtKB-KW"/>
</dbReference>
<comment type="caution">
    <text evidence="6">The sequence shown here is derived from an EMBL/GenBank/DDBJ whole genome shotgun (WGS) entry which is preliminary data.</text>
</comment>
<dbReference type="eggNOG" id="COG1131">
    <property type="taxonomic scope" value="Bacteria"/>
</dbReference>
<evidence type="ECO:0000259" key="5">
    <source>
        <dbReference type="PROSITE" id="PS50893"/>
    </source>
</evidence>
<sequence>MVEAMLAAADLTKTFGGVTAVDHLSFTVAPGRVTGFLGPNGAGKSTTMRMILGLDRPTSGTATVGGRLYRELDHPLRQVGALLDAKWVHPNRSARNHLRWMAASNDIPVGRVDEVLEMVGLTSVADQRAGGFSLGMSQRLGLAGALLGDPHTLVFDEPVNGLDPEGIVWVRNFMRALAAEGRTVFVSSHLLTEMSLTADHVVVIGRGRLIADCSISEFTARARPVARVRTPQPAELHRALEAAGLAVTPVAGQDGRVYLTVADATTDQVGDVAAAAGIGLHELVSDTPSLEEVFMAATAESIDYRGGQH</sequence>
<dbReference type="InterPro" id="IPR017871">
    <property type="entry name" value="ABC_transporter-like_CS"/>
</dbReference>
<evidence type="ECO:0000256" key="4">
    <source>
        <dbReference type="ARBA" id="ARBA00022840"/>
    </source>
</evidence>
<proteinExistence type="inferred from homology"/>
<dbReference type="InterPro" id="IPR027417">
    <property type="entry name" value="P-loop_NTPase"/>
</dbReference>
<evidence type="ECO:0000313" key="6">
    <source>
        <dbReference type="EMBL" id="GAB37389.1"/>
    </source>
</evidence>
<dbReference type="Pfam" id="PF00005">
    <property type="entry name" value="ABC_tran"/>
    <property type="match status" value="1"/>
</dbReference>
<gene>
    <name evidence="6" type="ORF">GOSPT_006_00800</name>
</gene>
<evidence type="ECO:0000256" key="3">
    <source>
        <dbReference type="ARBA" id="ARBA00022741"/>
    </source>
</evidence>
<evidence type="ECO:0000256" key="1">
    <source>
        <dbReference type="ARBA" id="ARBA00005417"/>
    </source>
</evidence>
<dbReference type="SMART" id="SM00382">
    <property type="entry name" value="AAA"/>
    <property type="match status" value="1"/>
</dbReference>
<organism evidence="6 7">
    <name type="scientific">Gordonia sputi NBRC 100414</name>
    <dbReference type="NCBI Taxonomy" id="1089453"/>
    <lineage>
        <taxon>Bacteria</taxon>
        <taxon>Bacillati</taxon>
        <taxon>Actinomycetota</taxon>
        <taxon>Actinomycetes</taxon>
        <taxon>Mycobacteriales</taxon>
        <taxon>Gordoniaceae</taxon>
        <taxon>Gordonia</taxon>
    </lineage>
</organism>
<dbReference type="SUPFAM" id="SSF52540">
    <property type="entry name" value="P-loop containing nucleoside triphosphate hydrolases"/>
    <property type="match status" value="1"/>
</dbReference>
<dbReference type="Proteomes" id="UP000005845">
    <property type="component" value="Unassembled WGS sequence"/>
</dbReference>
<name>H5TV81_9ACTN</name>
<dbReference type="InterPro" id="IPR003593">
    <property type="entry name" value="AAA+_ATPase"/>
</dbReference>
<evidence type="ECO:0000313" key="7">
    <source>
        <dbReference type="Proteomes" id="UP000005845"/>
    </source>
</evidence>
<accession>H5TV81</accession>
<dbReference type="AlphaFoldDB" id="H5TV81"/>
<reference evidence="6 7" key="1">
    <citation type="submission" date="2012-02" db="EMBL/GenBank/DDBJ databases">
        <title>Whole genome shotgun sequence of Gordonia sputi NBRC 100414.</title>
        <authorList>
            <person name="Yoshida I."/>
            <person name="Hosoyama A."/>
            <person name="Tsuchikane K."/>
            <person name="Katsumata H."/>
            <person name="Yamazaki S."/>
            <person name="Fujita N."/>
        </authorList>
    </citation>
    <scope>NUCLEOTIDE SEQUENCE [LARGE SCALE GENOMIC DNA]</scope>
    <source>
        <strain evidence="6 7">NBRC 100414</strain>
    </source>
</reference>
<dbReference type="PANTHER" id="PTHR43335:SF4">
    <property type="entry name" value="ABC TRANSPORTER, ATP-BINDING PROTEIN"/>
    <property type="match status" value="1"/>
</dbReference>
<dbReference type="EMBL" id="BAFC01000006">
    <property type="protein sequence ID" value="GAB37389.1"/>
    <property type="molecule type" value="Genomic_DNA"/>
</dbReference>
<protein>
    <submittedName>
        <fullName evidence="6">Putative ABC transporter ATP-binding protein</fullName>
    </submittedName>
</protein>
<evidence type="ECO:0000256" key="2">
    <source>
        <dbReference type="ARBA" id="ARBA00022448"/>
    </source>
</evidence>
<dbReference type="CDD" id="cd03268">
    <property type="entry name" value="ABC_BcrA_bacitracin_resist"/>
    <property type="match status" value="1"/>
</dbReference>
<feature type="domain" description="ABC transporter" evidence="5">
    <location>
        <begin position="6"/>
        <end position="231"/>
    </location>
</feature>
<dbReference type="PANTHER" id="PTHR43335">
    <property type="entry name" value="ABC TRANSPORTER, ATP-BINDING PROTEIN"/>
    <property type="match status" value="1"/>
</dbReference>